<accession>A0A1H0UPI9</accession>
<proteinExistence type="predicted"/>
<dbReference type="PROSITE" id="PS01162">
    <property type="entry name" value="QOR_ZETA_CRYSTAL"/>
    <property type="match status" value="1"/>
</dbReference>
<dbReference type="PANTHER" id="PTHR44013">
    <property type="entry name" value="ZINC-TYPE ALCOHOL DEHYDROGENASE-LIKE PROTEIN C16A3.02C"/>
    <property type="match status" value="1"/>
</dbReference>
<dbReference type="STRING" id="443156.SAMN04489867_3442"/>
<name>A0A1H0UPI9_9MICO</name>
<dbReference type="CDD" id="cd08267">
    <property type="entry name" value="MDR1"/>
    <property type="match status" value="1"/>
</dbReference>
<dbReference type="AlphaFoldDB" id="A0A1H0UPI9"/>
<dbReference type="Pfam" id="PF08240">
    <property type="entry name" value="ADH_N"/>
    <property type="match status" value="1"/>
</dbReference>
<protein>
    <submittedName>
        <fullName evidence="2">NADPH:quinone reductase</fullName>
    </submittedName>
</protein>
<dbReference type="InterPro" id="IPR052733">
    <property type="entry name" value="Chloroplast_QOR"/>
</dbReference>
<evidence type="ECO:0000313" key="2">
    <source>
        <dbReference type="EMBL" id="SDP68119.1"/>
    </source>
</evidence>
<dbReference type="GO" id="GO:0008270">
    <property type="term" value="F:zinc ion binding"/>
    <property type="evidence" value="ECO:0007669"/>
    <property type="project" value="InterPro"/>
</dbReference>
<sequence>MNHLDQPRSAAVAASRADGIPTTMRAAVHERYGAPEQVVTVRTVPVPEVGPDDVLVRVAAASVNALDWHYVTGLPMFARPTLGLRRPKRQVPGADVAGTVEAVGADVTRFKVGERVFGEVSGGGFAEYVVAPAESLVPVPEGVELETAATIGVAAETALQGLRDWGRLERGQRVLVNGASGGVGTFAVQLAKALGASHVTAVCSTGNVEAARAAGADRVIDYTRDDLRSLGETFDVFFDNAGTLPLRTCKRMVAEGGSYVSVTSPKSTWLHPLPRMLAVPLVFAVGSRRGPAFKVASRNRADLELLIDLVARGLVTPVMDRRWALADAPEALRVQGEFHAKGKSLVIP</sequence>
<gene>
    <name evidence="2" type="ORF">SAMN04489867_3442</name>
</gene>
<feature type="domain" description="Enoyl reductase (ER)" evidence="1">
    <location>
        <begin position="33"/>
        <end position="346"/>
    </location>
</feature>
<dbReference type="Pfam" id="PF13602">
    <property type="entry name" value="ADH_zinc_N_2"/>
    <property type="match status" value="1"/>
</dbReference>
<dbReference type="Gene3D" id="3.90.180.10">
    <property type="entry name" value="Medium-chain alcohol dehydrogenases, catalytic domain"/>
    <property type="match status" value="1"/>
</dbReference>
<dbReference type="Gene3D" id="3.40.50.720">
    <property type="entry name" value="NAD(P)-binding Rossmann-like Domain"/>
    <property type="match status" value="1"/>
</dbReference>
<dbReference type="RefSeq" id="WP_091788264.1">
    <property type="nucleotide sequence ID" value="NZ_LT629711.1"/>
</dbReference>
<dbReference type="GO" id="GO:0016491">
    <property type="term" value="F:oxidoreductase activity"/>
    <property type="evidence" value="ECO:0007669"/>
    <property type="project" value="InterPro"/>
</dbReference>
<dbReference type="InterPro" id="IPR020843">
    <property type="entry name" value="ER"/>
</dbReference>
<dbReference type="PANTHER" id="PTHR44013:SF1">
    <property type="entry name" value="ZINC-TYPE ALCOHOL DEHYDROGENASE-LIKE PROTEIN C16A3.02C"/>
    <property type="match status" value="1"/>
</dbReference>
<reference evidence="3" key="1">
    <citation type="submission" date="2016-10" db="EMBL/GenBank/DDBJ databases">
        <authorList>
            <person name="Varghese N."/>
            <person name="Submissions S."/>
        </authorList>
    </citation>
    <scope>NUCLEOTIDE SEQUENCE [LARGE SCALE GENOMIC DNA]</scope>
    <source>
        <strain evidence="3">DSM 22329</strain>
    </source>
</reference>
<dbReference type="OrthoDB" id="9790818at2"/>
<dbReference type="SUPFAM" id="SSF51735">
    <property type="entry name" value="NAD(P)-binding Rossmann-fold domains"/>
    <property type="match status" value="1"/>
</dbReference>
<dbReference type="SUPFAM" id="SSF50129">
    <property type="entry name" value="GroES-like"/>
    <property type="match status" value="1"/>
</dbReference>
<dbReference type="InterPro" id="IPR013154">
    <property type="entry name" value="ADH-like_N"/>
</dbReference>
<evidence type="ECO:0000259" key="1">
    <source>
        <dbReference type="SMART" id="SM00829"/>
    </source>
</evidence>
<dbReference type="Proteomes" id="UP000199077">
    <property type="component" value="Chromosome I"/>
</dbReference>
<dbReference type="EMBL" id="LT629711">
    <property type="protein sequence ID" value="SDP68119.1"/>
    <property type="molecule type" value="Genomic_DNA"/>
</dbReference>
<dbReference type="InterPro" id="IPR002364">
    <property type="entry name" value="Quin_OxRdtase/zeta-crystal_CS"/>
</dbReference>
<keyword evidence="3" id="KW-1185">Reference proteome</keyword>
<organism evidence="2 3">
    <name type="scientific">Pedococcus dokdonensis</name>
    <dbReference type="NCBI Taxonomy" id="443156"/>
    <lineage>
        <taxon>Bacteria</taxon>
        <taxon>Bacillati</taxon>
        <taxon>Actinomycetota</taxon>
        <taxon>Actinomycetes</taxon>
        <taxon>Micrococcales</taxon>
        <taxon>Intrasporangiaceae</taxon>
        <taxon>Pedococcus</taxon>
    </lineage>
</organism>
<dbReference type="SMART" id="SM00829">
    <property type="entry name" value="PKS_ER"/>
    <property type="match status" value="1"/>
</dbReference>
<dbReference type="InterPro" id="IPR011032">
    <property type="entry name" value="GroES-like_sf"/>
</dbReference>
<dbReference type="InterPro" id="IPR036291">
    <property type="entry name" value="NAD(P)-bd_dom_sf"/>
</dbReference>
<evidence type="ECO:0000313" key="3">
    <source>
        <dbReference type="Proteomes" id="UP000199077"/>
    </source>
</evidence>